<reference evidence="2" key="1">
    <citation type="submission" date="2023-07" db="EMBL/GenBank/DDBJ databases">
        <title>Between Cages and Wild: Unraveling the Impact of Captivity on Animal Microbiomes and Antimicrobial Resistance.</title>
        <authorList>
            <person name="Schmartz G.P."/>
            <person name="Rehner J."/>
            <person name="Schuff M.J."/>
            <person name="Becker S.L."/>
            <person name="Kravczyk M."/>
            <person name="Gurevich A."/>
            <person name="Francke R."/>
            <person name="Mueller R."/>
            <person name="Keller V."/>
            <person name="Keller A."/>
        </authorList>
    </citation>
    <scope>NUCLEOTIDE SEQUENCE</scope>
    <source>
        <strain evidence="2">S39M_St_73</strain>
    </source>
</reference>
<keyword evidence="1" id="KW-0472">Membrane</keyword>
<feature type="transmembrane region" description="Helical" evidence="1">
    <location>
        <begin position="12"/>
        <end position="37"/>
    </location>
</feature>
<dbReference type="EMBL" id="JAUNQW010000010">
    <property type="protein sequence ID" value="MDO5457364.1"/>
    <property type="molecule type" value="Genomic_DNA"/>
</dbReference>
<evidence type="ECO:0000313" key="2">
    <source>
        <dbReference type="EMBL" id="MDO5457364.1"/>
    </source>
</evidence>
<keyword evidence="1" id="KW-0812">Transmembrane</keyword>
<comment type="caution">
    <text evidence="2">The sequence shown here is derived from an EMBL/GenBank/DDBJ whole genome shotgun (WGS) entry which is preliminary data.</text>
</comment>
<proteinExistence type="predicted"/>
<evidence type="ECO:0000256" key="1">
    <source>
        <dbReference type="SAM" id="Phobius"/>
    </source>
</evidence>
<organism evidence="2 3">
    <name type="scientific">Atopococcus tabaci</name>
    <dbReference type="NCBI Taxonomy" id="269774"/>
    <lineage>
        <taxon>Bacteria</taxon>
        <taxon>Bacillati</taxon>
        <taxon>Bacillota</taxon>
        <taxon>Bacilli</taxon>
        <taxon>Lactobacillales</taxon>
        <taxon>Carnobacteriaceae</taxon>
        <taxon>Atopococcus</taxon>
    </lineage>
</organism>
<accession>A0AA43ZS26</accession>
<dbReference type="Proteomes" id="UP001171751">
    <property type="component" value="Unassembled WGS sequence"/>
</dbReference>
<gene>
    <name evidence="2" type="ORF">Q4F26_03380</name>
</gene>
<name>A0AA43ZS26_9LACT</name>
<keyword evidence="1" id="KW-1133">Transmembrane helix</keyword>
<evidence type="ECO:0000313" key="3">
    <source>
        <dbReference type="Proteomes" id="UP001171751"/>
    </source>
</evidence>
<dbReference type="AlphaFoldDB" id="A0AA43ZS26"/>
<keyword evidence="3" id="KW-1185">Reference proteome</keyword>
<sequence length="46" mass="5404">MKKMQKENKPLFISFLILLTYLLGNTLLIIAAAFHWLTGKKRKQNK</sequence>
<protein>
    <submittedName>
        <fullName evidence="2">Uncharacterized protein</fullName>
    </submittedName>
</protein>